<feature type="region of interest" description="Disordered" evidence="1">
    <location>
        <begin position="49"/>
        <end position="73"/>
    </location>
</feature>
<accession>A0A7R9ZLG0</accession>
<dbReference type="EMBL" id="HBEF01007950">
    <property type="protein sequence ID" value="CAD8332893.1"/>
    <property type="molecule type" value="Transcribed_RNA"/>
</dbReference>
<evidence type="ECO:0000256" key="2">
    <source>
        <dbReference type="SAM" id="SignalP"/>
    </source>
</evidence>
<gene>
    <name evidence="3" type="ORF">CAUS1442_LOCUS4994</name>
</gene>
<evidence type="ECO:0000313" key="3">
    <source>
        <dbReference type="EMBL" id="CAD8332893.1"/>
    </source>
</evidence>
<proteinExistence type="predicted"/>
<feature type="signal peptide" evidence="2">
    <location>
        <begin position="1"/>
        <end position="30"/>
    </location>
</feature>
<protein>
    <submittedName>
        <fullName evidence="3">Uncharacterized protein</fullName>
    </submittedName>
</protein>
<reference evidence="3" key="1">
    <citation type="submission" date="2021-01" db="EMBL/GenBank/DDBJ databases">
        <authorList>
            <person name="Corre E."/>
            <person name="Pelletier E."/>
            <person name="Niang G."/>
            <person name="Scheremetjew M."/>
            <person name="Finn R."/>
            <person name="Kale V."/>
            <person name="Holt S."/>
            <person name="Cochrane G."/>
            <person name="Meng A."/>
            <person name="Brown T."/>
            <person name="Cohen L."/>
        </authorList>
    </citation>
    <scope>NUCLEOTIDE SEQUENCE</scope>
    <source>
        <strain evidence="3">CCMP3328</strain>
    </source>
</reference>
<name>A0A7R9ZLG0_9STRA</name>
<keyword evidence="2" id="KW-0732">Signal</keyword>
<feature type="chain" id="PRO_5030614724" evidence="2">
    <location>
        <begin position="31"/>
        <end position="336"/>
    </location>
</feature>
<evidence type="ECO:0000256" key="1">
    <source>
        <dbReference type="SAM" id="MobiDB-lite"/>
    </source>
</evidence>
<sequence>MMKMDRKARSHVALTLLLCSAAIGSHPVNGYAYLPRLPTIFGRTTSTELHATPRYGPPSSNPYEESEDGKPTEMEVLKQKAKAEKDKRMSDFRAFLDTALATEDPTHLPQVMARNVETILSLKGEDGAEILKQVLEESKDNEDFPRTIEIMESIMSFTEDFVEQAETMDMQNKKLLGKIINTMRDKESGGNREELLDKLIAKEKENFTPGFLRHLDGECERIAGAPKMTPESVRLLEIIRIIQTRVLEELGKDLGEGAIVLGQLMAYEKIEEMNGVLEAGLMVRGVSFAHEMKALTEEALEGFTQVRGEVDSELVERVEIVDKKLQEYLDTNDTLQ</sequence>
<organism evidence="3">
    <name type="scientific">Craspedostauros australis</name>
    <dbReference type="NCBI Taxonomy" id="1486917"/>
    <lineage>
        <taxon>Eukaryota</taxon>
        <taxon>Sar</taxon>
        <taxon>Stramenopiles</taxon>
        <taxon>Ochrophyta</taxon>
        <taxon>Bacillariophyta</taxon>
        <taxon>Bacillariophyceae</taxon>
        <taxon>Bacillariophycidae</taxon>
        <taxon>Naviculales</taxon>
        <taxon>Naviculaceae</taxon>
        <taxon>Craspedostauros</taxon>
    </lineage>
</organism>
<dbReference type="AlphaFoldDB" id="A0A7R9ZLG0"/>